<evidence type="ECO:0000313" key="18">
    <source>
        <dbReference type="Proteomes" id="UP000094795"/>
    </source>
</evidence>
<dbReference type="PANTHER" id="PTHR43783">
    <property type="entry name" value="UDP-N-ACETYLGLUCOSAMINE 1-CARBOXYVINYLTRANSFERASE"/>
    <property type="match status" value="1"/>
</dbReference>
<comment type="similarity">
    <text evidence="10">Belongs to the EPSP synthase family. MurA subfamily.</text>
</comment>
<dbReference type="GO" id="GO:0071555">
    <property type="term" value="P:cell wall organization"/>
    <property type="evidence" value="ECO:0007669"/>
    <property type="project" value="UniProtKB-KW"/>
</dbReference>
<sequence>MKSILTFPHLACGSLSIENPATNSQTDYAVEVLTACNTESQVRSGSIELRADRIDTLNPVFDAAIPQMRHFSRMAVPMVTHGEQFRMSLPGYSPYGRRSFTPVSRALSKFGITTEPKGNHVLLSWPEKSRLEGRKLVTPSAMRCLATSEAMLRAAVAMRGESTIINIAQDPDIADLVRLYETFAPVEFEGKGTANLVVRSEGIDVGRDYHSRISVPGDYLEASTLAAAVLAVGGDVIIDGVEGKRMLPMVPVIEGFGATIELGETGIRVIADGKPRAYDFTTERYPGFPTDAQGPFLTVAALARGASIVEETVWTNRLAQSAELSRMGARIELINNQTARIDPTPELVGTSVVGTCPRATAGLIIAGLAAEGETTVSGLDLLRNAYSRLEDNLISLGAKIELVESDEATSRINVKHGRLEAF</sequence>
<dbReference type="EMBL" id="LQZT01000001">
    <property type="protein sequence ID" value="OCW59226.1"/>
    <property type="molecule type" value="Genomic_DNA"/>
</dbReference>
<keyword evidence="7" id="KW-0573">Peptidoglycan synthesis</keyword>
<keyword evidence="9" id="KW-0961">Cell wall biogenesis/degradation</keyword>
<keyword evidence="5" id="KW-0808">Transferase</keyword>
<evidence type="ECO:0000256" key="14">
    <source>
        <dbReference type="ARBA" id="ARBA00042842"/>
    </source>
</evidence>
<dbReference type="InterPro" id="IPR013792">
    <property type="entry name" value="RNA3'P_cycl/enolpyr_Trfase_a/b"/>
</dbReference>
<comment type="subcellular location">
    <subcellularLocation>
        <location evidence="1">Cytoplasm</location>
    </subcellularLocation>
</comment>
<comment type="pathway">
    <text evidence="2">Cell wall biogenesis; peptidoglycan biosynthesis.</text>
</comment>
<dbReference type="GO" id="GO:0008360">
    <property type="term" value="P:regulation of cell shape"/>
    <property type="evidence" value="ECO:0007669"/>
    <property type="project" value="UniProtKB-KW"/>
</dbReference>
<gene>
    <name evidence="17" type="ORF">AWJ14_09205</name>
</gene>
<organism evidence="17 18">
    <name type="scientific">Hoeflea olei</name>
    <dbReference type="NCBI Taxonomy" id="1480615"/>
    <lineage>
        <taxon>Bacteria</taxon>
        <taxon>Pseudomonadati</taxon>
        <taxon>Pseudomonadota</taxon>
        <taxon>Alphaproteobacteria</taxon>
        <taxon>Hyphomicrobiales</taxon>
        <taxon>Rhizobiaceae</taxon>
        <taxon>Hoeflea</taxon>
    </lineage>
</organism>
<dbReference type="AlphaFoldDB" id="A0A1C1Z0P5"/>
<comment type="caution">
    <text evidence="17">The sequence shown here is derived from an EMBL/GenBank/DDBJ whole genome shotgun (WGS) entry which is preliminary data.</text>
</comment>
<evidence type="ECO:0000313" key="17">
    <source>
        <dbReference type="EMBL" id="OCW59226.1"/>
    </source>
</evidence>
<comment type="catalytic activity">
    <reaction evidence="15">
        <text>phosphoenolpyruvate + UDP-N-acetyl-alpha-D-glucosamine = UDP-N-acetyl-3-O-(1-carboxyvinyl)-alpha-D-glucosamine + phosphate</text>
        <dbReference type="Rhea" id="RHEA:18681"/>
        <dbReference type="ChEBI" id="CHEBI:43474"/>
        <dbReference type="ChEBI" id="CHEBI:57705"/>
        <dbReference type="ChEBI" id="CHEBI:58702"/>
        <dbReference type="ChEBI" id="CHEBI:68483"/>
        <dbReference type="EC" id="2.5.1.7"/>
    </reaction>
</comment>
<dbReference type="EC" id="2.5.1.7" evidence="11"/>
<evidence type="ECO:0000256" key="6">
    <source>
        <dbReference type="ARBA" id="ARBA00022960"/>
    </source>
</evidence>
<evidence type="ECO:0000256" key="4">
    <source>
        <dbReference type="ARBA" id="ARBA00022618"/>
    </source>
</evidence>
<keyword evidence="4" id="KW-0132">Cell division</keyword>
<evidence type="ECO:0000256" key="9">
    <source>
        <dbReference type="ARBA" id="ARBA00023316"/>
    </source>
</evidence>
<protein>
    <recommendedName>
        <fullName evidence="12">UDP-N-acetylglucosamine 1-carboxyvinyltransferase</fullName>
        <ecNumber evidence="11">2.5.1.7</ecNumber>
    </recommendedName>
    <alternativeName>
        <fullName evidence="13">Enoylpyruvate transferase</fullName>
    </alternativeName>
    <alternativeName>
        <fullName evidence="14">UDP-N-acetylglucosamine enolpyruvyl transferase</fullName>
    </alternativeName>
</protein>
<reference evidence="17 18" key="1">
    <citation type="submission" date="2015-12" db="EMBL/GenBank/DDBJ databases">
        <authorList>
            <person name="Shamseldin A."/>
            <person name="Moawad H."/>
            <person name="Abd El-Rahim W.M."/>
            <person name="Sadowsky M.J."/>
        </authorList>
    </citation>
    <scope>NUCLEOTIDE SEQUENCE [LARGE SCALE GENOMIC DNA]</scope>
    <source>
        <strain evidence="17 18">JC234</strain>
    </source>
</reference>
<dbReference type="Pfam" id="PF00275">
    <property type="entry name" value="EPSP_synthase"/>
    <property type="match status" value="1"/>
</dbReference>
<evidence type="ECO:0000256" key="12">
    <source>
        <dbReference type="ARBA" id="ARBA00039754"/>
    </source>
</evidence>
<keyword evidence="6" id="KW-0133">Cell shape</keyword>
<evidence type="ECO:0000256" key="5">
    <source>
        <dbReference type="ARBA" id="ARBA00022679"/>
    </source>
</evidence>
<dbReference type="GO" id="GO:0008760">
    <property type="term" value="F:UDP-N-acetylglucosamine 1-carboxyvinyltransferase activity"/>
    <property type="evidence" value="ECO:0007669"/>
    <property type="project" value="UniProtKB-EC"/>
</dbReference>
<keyword evidence="3" id="KW-0963">Cytoplasm</keyword>
<evidence type="ECO:0000256" key="8">
    <source>
        <dbReference type="ARBA" id="ARBA00023306"/>
    </source>
</evidence>
<evidence type="ECO:0000256" key="3">
    <source>
        <dbReference type="ARBA" id="ARBA00022490"/>
    </source>
</evidence>
<accession>A0A1C1Z0P5</accession>
<dbReference type="InterPro" id="IPR050068">
    <property type="entry name" value="MurA_subfamily"/>
</dbReference>
<dbReference type="STRING" id="1480615.AWJ14_09205"/>
<dbReference type="InterPro" id="IPR001986">
    <property type="entry name" value="Enolpyruvate_Tfrase_dom"/>
</dbReference>
<dbReference type="Proteomes" id="UP000094795">
    <property type="component" value="Unassembled WGS sequence"/>
</dbReference>
<dbReference type="GO" id="GO:0005737">
    <property type="term" value="C:cytoplasm"/>
    <property type="evidence" value="ECO:0007669"/>
    <property type="project" value="UniProtKB-SubCell"/>
</dbReference>
<evidence type="ECO:0000256" key="10">
    <source>
        <dbReference type="ARBA" id="ARBA00038367"/>
    </source>
</evidence>
<evidence type="ECO:0000256" key="2">
    <source>
        <dbReference type="ARBA" id="ARBA00004752"/>
    </source>
</evidence>
<name>A0A1C1Z0P5_9HYPH</name>
<evidence type="ECO:0000259" key="16">
    <source>
        <dbReference type="Pfam" id="PF00275"/>
    </source>
</evidence>
<evidence type="ECO:0000256" key="11">
    <source>
        <dbReference type="ARBA" id="ARBA00039108"/>
    </source>
</evidence>
<evidence type="ECO:0000256" key="7">
    <source>
        <dbReference type="ARBA" id="ARBA00022984"/>
    </source>
</evidence>
<feature type="domain" description="Enolpyruvate transferase" evidence="16">
    <location>
        <begin position="13"/>
        <end position="393"/>
    </location>
</feature>
<dbReference type="GO" id="GO:0051301">
    <property type="term" value="P:cell division"/>
    <property type="evidence" value="ECO:0007669"/>
    <property type="project" value="UniProtKB-KW"/>
</dbReference>
<keyword evidence="18" id="KW-1185">Reference proteome</keyword>
<dbReference type="GO" id="GO:0009252">
    <property type="term" value="P:peptidoglycan biosynthetic process"/>
    <property type="evidence" value="ECO:0007669"/>
    <property type="project" value="UniProtKB-KW"/>
</dbReference>
<evidence type="ECO:0000256" key="15">
    <source>
        <dbReference type="ARBA" id="ARBA00047527"/>
    </source>
</evidence>
<evidence type="ECO:0000256" key="1">
    <source>
        <dbReference type="ARBA" id="ARBA00004496"/>
    </source>
</evidence>
<keyword evidence="8" id="KW-0131">Cell cycle</keyword>
<dbReference type="SUPFAM" id="SSF55205">
    <property type="entry name" value="EPT/RTPC-like"/>
    <property type="match status" value="1"/>
</dbReference>
<dbReference type="InterPro" id="IPR036968">
    <property type="entry name" value="Enolpyruvate_Tfrase_sf"/>
</dbReference>
<dbReference type="PANTHER" id="PTHR43783:SF1">
    <property type="entry name" value="UDP-N-ACETYLGLUCOSAMINE 1-CARBOXYVINYLTRANSFERASE"/>
    <property type="match status" value="1"/>
</dbReference>
<evidence type="ECO:0000256" key="13">
    <source>
        <dbReference type="ARBA" id="ARBA00042443"/>
    </source>
</evidence>
<dbReference type="Gene3D" id="3.65.10.10">
    <property type="entry name" value="Enolpyruvate transferase domain"/>
    <property type="match status" value="2"/>
</dbReference>
<proteinExistence type="inferred from homology"/>